<feature type="non-terminal residue" evidence="2">
    <location>
        <position position="213"/>
    </location>
</feature>
<dbReference type="Pfam" id="PF18144">
    <property type="entry name" value="SMODS"/>
    <property type="match status" value="1"/>
</dbReference>
<gene>
    <name evidence="2" type="ORF">S01H1_15841</name>
</gene>
<proteinExistence type="predicted"/>
<dbReference type="InterPro" id="IPR043519">
    <property type="entry name" value="NT_sf"/>
</dbReference>
<dbReference type="InterPro" id="IPR006116">
    <property type="entry name" value="NT_2-5OAS_ClassI-CCAase"/>
</dbReference>
<evidence type="ECO:0000256" key="1">
    <source>
        <dbReference type="SAM" id="MobiDB-lite"/>
    </source>
</evidence>
<dbReference type="EMBL" id="BARS01008294">
    <property type="protein sequence ID" value="GAF76681.1"/>
    <property type="molecule type" value="Genomic_DNA"/>
</dbReference>
<evidence type="ECO:0008006" key="3">
    <source>
        <dbReference type="Google" id="ProtNLM"/>
    </source>
</evidence>
<dbReference type="GO" id="GO:0016779">
    <property type="term" value="F:nucleotidyltransferase activity"/>
    <property type="evidence" value="ECO:0007669"/>
    <property type="project" value="InterPro"/>
</dbReference>
<feature type="compositionally biased region" description="Polar residues" evidence="1">
    <location>
        <begin position="14"/>
        <end position="23"/>
    </location>
</feature>
<feature type="region of interest" description="Disordered" evidence="1">
    <location>
        <begin position="1"/>
        <end position="23"/>
    </location>
</feature>
<name>X0SNG7_9ZZZZ</name>
<comment type="caution">
    <text evidence="2">The sequence shown here is derived from an EMBL/GenBank/DDBJ whole genome shotgun (WGS) entry which is preliminary data.</text>
</comment>
<reference evidence="2" key="1">
    <citation type="journal article" date="2014" name="Front. Microbiol.">
        <title>High frequency of phylogenetically diverse reductive dehalogenase-homologous genes in deep subseafloor sedimentary metagenomes.</title>
        <authorList>
            <person name="Kawai M."/>
            <person name="Futagami T."/>
            <person name="Toyoda A."/>
            <person name="Takaki Y."/>
            <person name="Nishi S."/>
            <person name="Hori S."/>
            <person name="Arai W."/>
            <person name="Tsubouchi T."/>
            <person name="Morono Y."/>
            <person name="Uchiyama I."/>
            <person name="Ito T."/>
            <person name="Fujiyama A."/>
            <person name="Inagaki F."/>
            <person name="Takami H."/>
        </authorList>
    </citation>
    <scope>NUCLEOTIDE SEQUENCE</scope>
    <source>
        <strain evidence="2">Expedition CK06-06</strain>
    </source>
</reference>
<organism evidence="2">
    <name type="scientific">marine sediment metagenome</name>
    <dbReference type="NCBI Taxonomy" id="412755"/>
    <lineage>
        <taxon>unclassified sequences</taxon>
        <taxon>metagenomes</taxon>
        <taxon>ecological metagenomes</taxon>
    </lineage>
</organism>
<dbReference type="SUPFAM" id="SSF81301">
    <property type="entry name" value="Nucleotidyltransferase"/>
    <property type="match status" value="1"/>
</dbReference>
<dbReference type="AlphaFoldDB" id="X0SNG7"/>
<accession>X0SNG7</accession>
<dbReference type="Gene3D" id="3.30.460.10">
    <property type="entry name" value="Beta Polymerase, domain 2"/>
    <property type="match status" value="1"/>
</dbReference>
<evidence type="ECO:0000313" key="2">
    <source>
        <dbReference type="EMBL" id="GAF76681.1"/>
    </source>
</evidence>
<dbReference type="CDD" id="cd05400">
    <property type="entry name" value="NT_2-5OAS_ClassI-CCAase"/>
    <property type="match status" value="1"/>
</dbReference>
<protein>
    <recommendedName>
        <fullName evidence="3">Polymerase nucleotidyl transferase domain-containing protein</fullName>
    </recommendedName>
</protein>
<sequence>MGGSGGGSNEPRTEQQTESSIKSAIRNTECADYEAAVSERLRDLLAEYNDRDIDTINNRLEQVKEVLADYMESSVFLRFGGSVSKHTYVDGISDVDCLCFLNRSKFAADSPQQLLKEFETLLRQVMGKSADVERGAISIKLKYKDGPELQVLPALQTDTGVRIPAYEEDAWSQVVHPQRFAQALTDLNQKLSGKLVPAIKLIKPVMNNLEPKM</sequence>